<reference evidence="2" key="2">
    <citation type="submission" date="2024-10" db="UniProtKB">
        <authorList>
            <consortium name="EnsemblProtists"/>
        </authorList>
    </citation>
    <scope>IDENTIFICATION</scope>
</reference>
<dbReference type="EnsemblProtists" id="EOD41469">
    <property type="protein sequence ID" value="EOD41469"/>
    <property type="gene ID" value="EMIHUDRAFT_193743"/>
</dbReference>
<dbReference type="SUPFAM" id="SSF52266">
    <property type="entry name" value="SGNH hydrolase"/>
    <property type="match status" value="1"/>
</dbReference>
<protein>
    <recommendedName>
        <fullName evidence="1">SGNH hydrolase-type esterase domain-containing protein</fullName>
    </recommendedName>
</protein>
<dbReference type="RefSeq" id="XP_005793898.1">
    <property type="nucleotide sequence ID" value="XM_005793841.1"/>
</dbReference>
<organism evidence="2 3">
    <name type="scientific">Emiliania huxleyi (strain CCMP1516)</name>
    <dbReference type="NCBI Taxonomy" id="280463"/>
    <lineage>
        <taxon>Eukaryota</taxon>
        <taxon>Haptista</taxon>
        <taxon>Haptophyta</taxon>
        <taxon>Prymnesiophyceae</taxon>
        <taxon>Isochrysidales</taxon>
        <taxon>Noelaerhabdaceae</taxon>
        <taxon>Emiliania</taxon>
    </lineage>
</organism>
<proteinExistence type="predicted"/>
<dbReference type="KEGG" id="ehx:EMIHUDRAFT_193743"/>
<dbReference type="AlphaFoldDB" id="A0A0D3L0D4"/>
<dbReference type="Gene3D" id="3.40.50.1110">
    <property type="entry name" value="SGNH hydrolase"/>
    <property type="match status" value="1"/>
</dbReference>
<keyword evidence="3" id="KW-1185">Reference proteome</keyword>
<dbReference type="PaxDb" id="2903-EOD41469"/>
<evidence type="ECO:0000259" key="1">
    <source>
        <dbReference type="Pfam" id="PF13472"/>
    </source>
</evidence>
<accession>A0A0D3L0D4</accession>
<evidence type="ECO:0000313" key="2">
    <source>
        <dbReference type="EnsemblProtists" id="EOD41469"/>
    </source>
</evidence>
<reference evidence="3" key="1">
    <citation type="journal article" date="2013" name="Nature">
        <title>Pan genome of the phytoplankton Emiliania underpins its global distribution.</title>
        <authorList>
            <person name="Read B.A."/>
            <person name="Kegel J."/>
            <person name="Klute M.J."/>
            <person name="Kuo A."/>
            <person name="Lefebvre S.C."/>
            <person name="Maumus F."/>
            <person name="Mayer C."/>
            <person name="Miller J."/>
            <person name="Monier A."/>
            <person name="Salamov A."/>
            <person name="Young J."/>
            <person name="Aguilar M."/>
            <person name="Claverie J.M."/>
            <person name="Frickenhaus S."/>
            <person name="Gonzalez K."/>
            <person name="Herman E.K."/>
            <person name="Lin Y.C."/>
            <person name="Napier J."/>
            <person name="Ogata H."/>
            <person name="Sarno A.F."/>
            <person name="Shmutz J."/>
            <person name="Schroeder D."/>
            <person name="de Vargas C."/>
            <person name="Verret F."/>
            <person name="von Dassow P."/>
            <person name="Valentin K."/>
            <person name="Van de Peer Y."/>
            <person name="Wheeler G."/>
            <person name="Dacks J.B."/>
            <person name="Delwiche C.F."/>
            <person name="Dyhrman S.T."/>
            <person name="Glockner G."/>
            <person name="John U."/>
            <person name="Richards T."/>
            <person name="Worden A.Z."/>
            <person name="Zhang X."/>
            <person name="Grigoriev I.V."/>
            <person name="Allen A.E."/>
            <person name="Bidle K."/>
            <person name="Borodovsky M."/>
            <person name="Bowler C."/>
            <person name="Brownlee C."/>
            <person name="Cock J.M."/>
            <person name="Elias M."/>
            <person name="Gladyshev V.N."/>
            <person name="Groth M."/>
            <person name="Guda C."/>
            <person name="Hadaegh A."/>
            <person name="Iglesias-Rodriguez M.D."/>
            <person name="Jenkins J."/>
            <person name="Jones B.M."/>
            <person name="Lawson T."/>
            <person name="Leese F."/>
            <person name="Lindquist E."/>
            <person name="Lobanov A."/>
            <person name="Lomsadze A."/>
            <person name="Malik S.B."/>
            <person name="Marsh M.E."/>
            <person name="Mackinder L."/>
            <person name="Mock T."/>
            <person name="Mueller-Roeber B."/>
            <person name="Pagarete A."/>
            <person name="Parker M."/>
            <person name="Probert I."/>
            <person name="Quesneville H."/>
            <person name="Raines C."/>
            <person name="Rensing S.A."/>
            <person name="Riano-Pachon D.M."/>
            <person name="Richier S."/>
            <person name="Rokitta S."/>
            <person name="Shiraiwa Y."/>
            <person name="Soanes D.M."/>
            <person name="van der Giezen M."/>
            <person name="Wahlund T.M."/>
            <person name="Williams B."/>
            <person name="Wilson W."/>
            <person name="Wolfe G."/>
            <person name="Wurch L.L."/>
        </authorList>
    </citation>
    <scope>NUCLEOTIDE SEQUENCE</scope>
</reference>
<evidence type="ECO:0000313" key="3">
    <source>
        <dbReference type="Proteomes" id="UP000013827"/>
    </source>
</evidence>
<dbReference type="InterPro" id="IPR036514">
    <property type="entry name" value="SGNH_hydro_sf"/>
</dbReference>
<feature type="domain" description="SGNH hydrolase-type esterase" evidence="1">
    <location>
        <begin position="2"/>
        <end position="125"/>
    </location>
</feature>
<dbReference type="Proteomes" id="UP000013827">
    <property type="component" value="Unassembled WGS sequence"/>
</dbReference>
<dbReference type="Pfam" id="PF13472">
    <property type="entry name" value="Lipase_GDSL_2"/>
    <property type="match status" value="1"/>
</dbReference>
<sequence length="153" mass="16913">MVVLLCGLNDVKRASPWRTPIGFRHDLAELVGEIQGSCGAETTVVLPALPLHLAPVFSGQWPLLPLLSSFAGLWDEQKKRLSEREPPRICFVRSVEADSDLAAQNVEAAYWADDGIHPNDAGYKLWGEHIGRGVMRHLEERQGGLPSRPREVA</sequence>
<name>A0A0D3L0D4_EMIH1</name>
<dbReference type="HOGENOM" id="CLU_1716647_0_0_1"/>
<dbReference type="InterPro" id="IPR013830">
    <property type="entry name" value="SGNH_hydro"/>
</dbReference>
<dbReference type="GeneID" id="17286739"/>